<evidence type="ECO:0000313" key="2">
    <source>
        <dbReference type="EMBL" id="MBA0575479.1"/>
    </source>
</evidence>
<dbReference type="AlphaFoldDB" id="A0A7J8NEX8"/>
<gene>
    <name evidence="2" type="ORF">Golob_025393</name>
</gene>
<evidence type="ECO:0000313" key="3">
    <source>
        <dbReference type="Proteomes" id="UP000593572"/>
    </source>
</evidence>
<keyword evidence="3" id="KW-1185">Reference proteome</keyword>
<comment type="caution">
    <text evidence="2">The sequence shown here is derived from an EMBL/GenBank/DDBJ whole genome shotgun (WGS) entry which is preliminary data.</text>
</comment>
<dbReference type="EMBL" id="JABEZX010193067">
    <property type="protein sequence ID" value="MBA0575479.1"/>
    <property type="molecule type" value="Genomic_DNA"/>
</dbReference>
<dbReference type="InterPro" id="IPR044824">
    <property type="entry name" value="MAIN-like"/>
</dbReference>
<dbReference type="PANTHER" id="PTHR46033:SF8">
    <property type="entry name" value="PROTEIN MAINTENANCE OF MERISTEMS-LIKE"/>
    <property type="match status" value="1"/>
</dbReference>
<accession>A0A7J8NEX8</accession>
<feature type="non-terminal residue" evidence="2">
    <location>
        <position position="113"/>
    </location>
</feature>
<name>A0A7J8NEX8_9ROSI</name>
<organism evidence="2 3">
    <name type="scientific">Gossypium lobatum</name>
    <dbReference type="NCBI Taxonomy" id="34289"/>
    <lineage>
        <taxon>Eukaryota</taxon>
        <taxon>Viridiplantae</taxon>
        <taxon>Streptophyta</taxon>
        <taxon>Embryophyta</taxon>
        <taxon>Tracheophyta</taxon>
        <taxon>Spermatophyta</taxon>
        <taxon>Magnoliopsida</taxon>
        <taxon>eudicotyledons</taxon>
        <taxon>Gunneridae</taxon>
        <taxon>Pentapetalae</taxon>
        <taxon>rosids</taxon>
        <taxon>malvids</taxon>
        <taxon>Malvales</taxon>
        <taxon>Malvaceae</taxon>
        <taxon>Malvoideae</taxon>
        <taxon>Gossypium</taxon>
    </lineage>
</organism>
<evidence type="ECO:0000259" key="1">
    <source>
        <dbReference type="Pfam" id="PF10536"/>
    </source>
</evidence>
<reference evidence="2 3" key="1">
    <citation type="journal article" date="2019" name="Genome Biol. Evol.">
        <title>Insights into the evolution of the New World diploid cottons (Gossypium, subgenus Houzingenia) based on genome sequencing.</title>
        <authorList>
            <person name="Grover C.E."/>
            <person name="Arick M.A. 2nd"/>
            <person name="Thrash A."/>
            <person name="Conover J.L."/>
            <person name="Sanders W.S."/>
            <person name="Peterson D.G."/>
            <person name="Frelichowski J.E."/>
            <person name="Scheffler J.A."/>
            <person name="Scheffler B.E."/>
            <person name="Wendel J.F."/>
        </authorList>
    </citation>
    <scope>NUCLEOTIDE SEQUENCE [LARGE SCALE GENOMIC DNA]</scope>
    <source>
        <strain evidence="2">157</strain>
        <tissue evidence="2">Leaf</tissue>
    </source>
</reference>
<sequence length="113" mass="13100">AEDQTLETYIHNLPAPSSPLIKPYLKYARFLHMTLIGKGCKLDPTLISALLEKWRPEMHTFHLPCSECTITLHDVQLQLGRVLEMIYGAWIDIDRLRRNFSGFDEDSTEVQKE</sequence>
<feature type="domain" description="Aminotransferase-like plant mobile" evidence="1">
    <location>
        <begin position="40"/>
        <end position="80"/>
    </location>
</feature>
<dbReference type="GO" id="GO:0010073">
    <property type="term" value="P:meristem maintenance"/>
    <property type="evidence" value="ECO:0007669"/>
    <property type="project" value="InterPro"/>
</dbReference>
<dbReference type="Pfam" id="PF10536">
    <property type="entry name" value="PMD"/>
    <property type="match status" value="1"/>
</dbReference>
<dbReference type="InterPro" id="IPR019557">
    <property type="entry name" value="AminoTfrase-like_pln_mobile"/>
</dbReference>
<dbReference type="Proteomes" id="UP000593572">
    <property type="component" value="Unassembled WGS sequence"/>
</dbReference>
<protein>
    <recommendedName>
        <fullName evidence="1">Aminotransferase-like plant mobile domain-containing protein</fullName>
    </recommendedName>
</protein>
<proteinExistence type="predicted"/>
<dbReference type="PANTHER" id="PTHR46033">
    <property type="entry name" value="PROTEIN MAIN-LIKE 2"/>
    <property type="match status" value="1"/>
</dbReference>